<name>A0A2P1PXP1_9GAMM</name>
<dbReference type="KEGG" id="xba:C7S18_21595"/>
<evidence type="ECO:0000256" key="1">
    <source>
        <dbReference type="SAM" id="Phobius"/>
    </source>
</evidence>
<feature type="chain" id="PRO_5015166426" evidence="2">
    <location>
        <begin position="32"/>
        <end position="143"/>
    </location>
</feature>
<keyword evidence="2" id="KW-0732">Signal</keyword>
<keyword evidence="1" id="KW-0812">Transmembrane</keyword>
<feature type="transmembrane region" description="Helical" evidence="1">
    <location>
        <begin position="73"/>
        <end position="92"/>
    </location>
</feature>
<dbReference type="AlphaFoldDB" id="A0A2P1PXP1"/>
<proteinExistence type="predicted"/>
<keyword evidence="1" id="KW-0472">Membrane</keyword>
<evidence type="ECO:0000313" key="4">
    <source>
        <dbReference type="Proteomes" id="UP000241074"/>
    </source>
</evidence>
<accession>A0A2P1PXP1</accession>
<reference evidence="3 4" key="2">
    <citation type="submission" date="2018-03" db="EMBL/GenBank/DDBJ databases">
        <authorList>
            <person name="Keele B.F."/>
        </authorList>
    </citation>
    <scope>NUCLEOTIDE SEQUENCE [LARGE SCALE GENOMIC DNA]</scope>
    <source>
        <strain evidence="3 4">D13</strain>
    </source>
</reference>
<feature type="transmembrane region" description="Helical" evidence="1">
    <location>
        <begin position="46"/>
        <end position="66"/>
    </location>
</feature>
<evidence type="ECO:0000256" key="2">
    <source>
        <dbReference type="SAM" id="SignalP"/>
    </source>
</evidence>
<feature type="signal peptide" evidence="2">
    <location>
        <begin position="1"/>
        <end position="31"/>
    </location>
</feature>
<organism evidence="3 4">
    <name type="scientific">Ahniella affigens</name>
    <dbReference type="NCBI Taxonomy" id="2021234"/>
    <lineage>
        <taxon>Bacteria</taxon>
        <taxon>Pseudomonadati</taxon>
        <taxon>Pseudomonadota</taxon>
        <taxon>Gammaproteobacteria</taxon>
        <taxon>Lysobacterales</taxon>
        <taxon>Rhodanobacteraceae</taxon>
        <taxon>Ahniella</taxon>
    </lineage>
</organism>
<reference evidence="3 4" key="1">
    <citation type="submission" date="2018-03" db="EMBL/GenBank/DDBJ databases">
        <title>Ahniella affigens gen. nov., sp. nov., a gammaproteobacterium isolated from sandy soil near a stream.</title>
        <authorList>
            <person name="Ko Y."/>
            <person name="Kim J.-H."/>
        </authorList>
    </citation>
    <scope>NUCLEOTIDE SEQUENCE [LARGE SCALE GENOMIC DNA]</scope>
    <source>
        <strain evidence="3 4">D13</strain>
    </source>
</reference>
<keyword evidence="4" id="KW-1185">Reference proteome</keyword>
<dbReference type="EMBL" id="CP027860">
    <property type="protein sequence ID" value="AVP99609.1"/>
    <property type="molecule type" value="Genomic_DNA"/>
</dbReference>
<gene>
    <name evidence="3" type="ORF">C7S18_21595</name>
</gene>
<sequence length="143" mass="14855">MSMAANTHALIRGTRPLFGLCLFALAPAACAGDFGGLGLDGLLGSIWAIFGILGSLAALGASYVFYRMAHHRALFTLIAILLISGILSRTLVFLLQHGGGGLAGMPMTALNVLSGIMTFVQWGALVVAGVMAFRPGQQTPPRQ</sequence>
<keyword evidence="1" id="KW-1133">Transmembrane helix</keyword>
<evidence type="ECO:0000313" key="3">
    <source>
        <dbReference type="EMBL" id="AVP99609.1"/>
    </source>
</evidence>
<protein>
    <submittedName>
        <fullName evidence="3">Uncharacterized protein</fullName>
    </submittedName>
</protein>
<feature type="transmembrane region" description="Helical" evidence="1">
    <location>
        <begin position="112"/>
        <end position="133"/>
    </location>
</feature>
<dbReference type="RefSeq" id="WP_106893526.1">
    <property type="nucleotide sequence ID" value="NZ_CP027860.1"/>
</dbReference>
<dbReference type="Proteomes" id="UP000241074">
    <property type="component" value="Chromosome"/>
</dbReference>